<keyword evidence="6" id="KW-1185">Reference proteome</keyword>
<dbReference type="AlphaFoldDB" id="A0A363UQ81"/>
<comment type="caution">
    <text evidence="5">The sequence shown here is derived from an EMBL/GenBank/DDBJ whole genome shotgun (WGS) entry which is preliminary data.</text>
</comment>
<feature type="compositionally biased region" description="Basic and acidic residues" evidence="3">
    <location>
        <begin position="245"/>
        <end position="264"/>
    </location>
</feature>
<name>A0A363UQ81_9GAMM</name>
<proteinExistence type="predicted"/>
<evidence type="ECO:0000256" key="3">
    <source>
        <dbReference type="SAM" id="MobiDB-lite"/>
    </source>
</evidence>
<dbReference type="EMBL" id="QEQK01000001">
    <property type="protein sequence ID" value="PWN57675.1"/>
    <property type="molecule type" value="Genomic_DNA"/>
</dbReference>
<evidence type="ECO:0000256" key="2">
    <source>
        <dbReference type="ARBA" id="ARBA00023315"/>
    </source>
</evidence>
<dbReference type="InterPro" id="IPR000182">
    <property type="entry name" value="GNAT_dom"/>
</dbReference>
<dbReference type="SUPFAM" id="SSF55729">
    <property type="entry name" value="Acyl-CoA N-acyltransferases (Nat)"/>
    <property type="match status" value="1"/>
</dbReference>
<feature type="region of interest" description="Disordered" evidence="3">
    <location>
        <begin position="241"/>
        <end position="273"/>
    </location>
</feature>
<dbReference type="OrthoDB" id="273614at2"/>
<dbReference type="Gene3D" id="3.40.630.30">
    <property type="match status" value="1"/>
</dbReference>
<keyword evidence="1 5" id="KW-0808">Transferase</keyword>
<keyword evidence="2" id="KW-0012">Acyltransferase</keyword>
<dbReference type="CDD" id="cd04301">
    <property type="entry name" value="NAT_SF"/>
    <property type="match status" value="1"/>
</dbReference>
<sequence length="273" mass="29922">MNRQEPGGQKPPGQPREVAARLHGTTEQELEGEQSMNIRNATPNDAPTILDMVDLAGEGIPRYLWRTGARNGESPLEAGLRQMSERQGEFSFTHSRVYAHQDAVVGVCQAFDLDSVRNHRDIQNCCDVIRGLVELEEMAQGSWYINALATASSLRGRGVGRALLADSVRRADALGLRQVSLIVSSNNRPAKALYDRLGFRFEAQRVAEQFPEQGHGGEWILMLAETDALIEALPMQAAALPASETPRHDRPHPAVAQSERRHAMDSGVLAVGT</sequence>
<dbReference type="GO" id="GO:0016747">
    <property type="term" value="F:acyltransferase activity, transferring groups other than amino-acyl groups"/>
    <property type="evidence" value="ECO:0007669"/>
    <property type="project" value="InterPro"/>
</dbReference>
<feature type="domain" description="N-acetyltransferase" evidence="4">
    <location>
        <begin position="36"/>
        <end position="236"/>
    </location>
</feature>
<dbReference type="Pfam" id="PF00583">
    <property type="entry name" value="Acetyltransf_1"/>
    <property type="match status" value="1"/>
</dbReference>
<dbReference type="InterPro" id="IPR050832">
    <property type="entry name" value="Bact_Acetyltransf"/>
</dbReference>
<gene>
    <name evidence="5" type="ORF">DEH80_00605</name>
</gene>
<evidence type="ECO:0000313" key="6">
    <source>
        <dbReference type="Proteomes" id="UP000251800"/>
    </source>
</evidence>
<evidence type="ECO:0000313" key="5">
    <source>
        <dbReference type="EMBL" id="PWN57675.1"/>
    </source>
</evidence>
<evidence type="ECO:0000259" key="4">
    <source>
        <dbReference type="PROSITE" id="PS51186"/>
    </source>
</evidence>
<dbReference type="Proteomes" id="UP000251800">
    <property type="component" value="Unassembled WGS sequence"/>
</dbReference>
<dbReference type="PROSITE" id="PS51186">
    <property type="entry name" value="GNAT"/>
    <property type="match status" value="1"/>
</dbReference>
<reference evidence="5 6" key="1">
    <citation type="submission" date="2018-05" db="EMBL/GenBank/DDBJ databases">
        <title>Abyssibacter profundi OUC007T gen. nov., sp. nov, a marine bacterium isolated from seawater of the Mariana Trench.</title>
        <authorList>
            <person name="Zhou S."/>
        </authorList>
    </citation>
    <scope>NUCLEOTIDE SEQUENCE [LARGE SCALE GENOMIC DNA]</scope>
    <source>
        <strain evidence="5 6">OUC007</strain>
    </source>
</reference>
<dbReference type="PANTHER" id="PTHR43877">
    <property type="entry name" value="AMINOALKYLPHOSPHONATE N-ACETYLTRANSFERASE-RELATED-RELATED"/>
    <property type="match status" value="1"/>
</dbReference>
<protein>
    <submittedName>
        <fullName evidence="5">GNAT family N-acetyltransferase</fullName>
    </submittedName>
</protein>
<evidence type="ECO:0000256" key="1">
    <source>
        <dbReference type="ARBA" id="ARBA00022679"/>
    </source>
</evidence>
<dbReference type="InterPro" id="IPR016181">
    <property type="entry name" value="Acyl_CoA_acyltransferase"/>
</dbReference>
<organism evidence="5 6">
    <name type="scientific">Abyssibacter profundi</name>
    <dbReference type="NCBI Taxonomy" id="2182787"/>
    <lineage>
        <taxon>Bacteria</taxon>
        <taxon>Pseudomonadati</taxon>
        <taxon>Pseudomonadota</taxon>
        <taxon>Gammaproteobacteria</taxon>
        <taxon>Chromatiales</taxon>
        <taxon>Oceanococcaceae</taxon>
        <taxon>Abyssibacter</taxon>
    </lineage>
</organism>
<accession>A0A363UQ81</accession>